<dbReference type="EC" id="2.4.1.227" evidence="10"/>
<dbReference type="GO" id="GO:0005975">
    <property type="term" value="P:carbohydrate metabolic process"/>
    <property type="evidence" value="ECO:0007669"/>
    <property type="project" value="InterPro"/>
</dbReference>
<dbReference type="Pfam" id="PF04101">
    <property type="entry name" value="Glyco_tran_28_C"/>
    <property type="match status" value="1"/>
</dbReference>
<keyword evidence="5 10" id="KW-0133">Cell shape</keyword>
<dbReference type="CDD" id="cd03785">
    <property type="entry name" value="GT28_MurG"/>
    <property type="match status" value="1"/>
</dbReference>
<evidence type="ECO:0000313" key="14">
    <source>
        <dbReference type="Proteomes" id="UP000189970"/>
    </source>
</evidence>
<dbReference type="Proteomes" id="UP000189970">
    <property type="component" value="Unassembled WGS sequence"/>
</dbReference>
<comment type="caution">
    <text evidence="13">The sequence shown here is derived from an EMBL/GenBank/DDBJ whole genome shotgun (WGS) entry which is preliminary data.</text>
</comment>
<dbReference type="AlphaFoldDB" id="A0A1V4DIA8"/>
<evidence type="ECO:0000259" key="12">
    <source>
        <dbReference type="Pfam" id="PF04101"/>
    </source>
</evidence>
<feature type="binding site" evidence="10">
    <location>
        <begin position="10"/>
        <end position="12"/>
    </location>
    <ligand>
        <name>UDP-N-acetyl-alpha-D-glucosamine</name>
        <dbReference type="ChEBI" id="CHEBI:57705"/>
    </ligand>
</feature>
<dbReference type="UniPathway" id="UPA00219"/>
<dbReference type="InterPro" id="IPR007235">
    <property type="entry name" value="Glyco_trans_28_C"/>
</dbReference>
<accession>A0A1V4DIA8</accession>
<dbReference type="RefSeq" id="WP_079347401.1">
    <property type="nucleotide sequence ID" value="NZ_MVAB01000001.1"/>
</dbReference>
<keyword evidence="14" id="KW-1185">Reference proteome</keyword>
<feature type="binding site" evidence="10">
    <location>
        <position position="250"/>
    </location>
    <ligand>
        <name>UDP-N-acetyl-alpha-D-glucosamine</name>
        <dbReference type="ChEBI" id="CHEBI:57705"/>
    </ligand>
</feature>
<evidence type="ECO:0000256" key="2">
    <source>
        <dbReference type="ARBA" id="ARBA00022618"/>
    </source>
</evidence>
<evidence type="ECO:0000256" key="5">
    <source>
        <dbReference type="ARBA" id="ARBA00022960"/>
    </source>
</evidence>
<keyword evidence="6 10" id="KW-0573">Peptidoglycan synthesis</keyword>
<gene>
    <name evidence="10" type="primary">murG</name>
    <name evidence="13" type="ORF">BW731_08810</name>
</gene>
<comment type="subcellular location">
    <subcellularLocation>
        <location evidence="10">Cell membrane</location>
        <topology evidence="10">Peripheral membrane protein</topology>
        <orientation evidence="10">Cytoplasmic side</orientation>
    </subcellularLocation>
</comment>
<evidence type="ECO:0000256" key="1">
    <source>
        <dbReference type="ARBA" id="ARBA00022475"/>
    </source>
</evidence>
<keyword evidence="8 10" id="KW-0131">Cell cycle</keyword>
<keyword evidence="1 10" id="KW-1003">Cell membrane</keyword>
<feature type="binding site" evidence="10">
    <location>
        <position position="295"/>
    </location>
    <ligand>
        <name>UDP-N-acetyl-alpha-D-glucosamine</name>
        <dbReference type="ChEBI" id="CHEBI:57705"/>
    </ligand>
</feature>
<evidence type="ECO:0000256" key="9">
    <source>
        <dbReference type="ARBA" id="ARBA00023316"/>
    </source>
</evidence>
<dbReference type="InterPro" id="IPR006009">
    <property type="entry name" value="GlcNAc_MurG"/>
</dbReference>
<protein>
    <recommendedName>
        <fullName evidence="10">UDP-N-acetylglucosamine--N-acetylmuramyl-(pentapeptide) pyrophosphoryl-undecaprenol N-acetylglucosamine transferase</fullName>
        <ecNumber evidence="10">2.4.1.227</ecNumber>
    </recommendedName>
    <alternativeName>
        <fullName evidence="10">Undecaprenyl-PP-MurNAc-pentapeptide-UDPGlcNAc GlcNAc transferase</fullName>
    </alternativeName>
</protein>
<reference evidence="13 14" key="1">
    <citation type="submission" date="2017-02" db="EMBL/GenBank/DDBJ databases">
        <title>Vagococcus cremeus sp. nov., isolated from the small intestine of a marten, Martes flavigula.</title>
        <authorList>
            <person name="Tak E.J."/>
            <person name="Bae J.-W."/>
        </authorList>
    </citation>
    <scope>NUCLEOTIDE SEQUENCE [LARGE SCALE GENOMIC DNA]</scope>
    <source>
        <strain evidence="13 14">D7T301</strain>
    </source>
</reference>
<name>A0A1V4DIA8_9ENTE</name>
<dbReference type="EMBL" id="MVAB01000001">
    <property type="protein sequence ID" value="OPF88265.1"/>
    <property type="molecule type" value="Genomic_DNA"/>
</dbReference>
<keyword evidence="9 10" id="KW-0961">Cell wall biogenesis/degradation</keyword>
<evidence type="ECO:0000256" key="4">
    <source>
        <dbReference type="ARBA" id="ARBA00022679"/>
    </source>
</evidence>
<proteinExistence type="inferred from homology"/>
<feature type="binding site" evidence="10">
    <location>
        <position position="124"/>
    </location>
    <ligand>
        <name>UDP-N-acetyl-alpha-D-glucosamine</name>
        <dbReference type="ChEBI" id="CHEBI:57705"/>
    </ligand>
</feature>
<dbReference type="SUPFAM" id="SSF53756">
    <property type="entry name" value="UDP-Glycosyltransferase/glycogen phosphorylase"/>
    <property type="match status" value="1"/>
</dbReference>
<dbReference type="GO" id="GO:0050511">
    <property type="term" value="F:undecaprenyldiphospho-muramoylpentapeptide beta-N-acetylglucosaminyltransferase activity"/>
    <property type="evidence" value="ECO:0007669"/>
    <property type="project" value="UniProtKB-UniRule"/>
</dbReference>
<dbReference type="Gene3D" id="3.40.50.2000">
    <property type="entry name" value="Glycogen Phosphorylase B"/>
    <property type="match status" value="2"/>
</dbReference>
<evidence type="ECO:0000256" key="3">
    <source>
        <dbReference type="ARBA" id="ARBA00022676"/>
    </source>
</evidence>
<feature type="domain" description="Glycosyl transferase family 28 C-terminal" evidence="12">
    <location>
        <begin position="188"/>
        <end position="354"/>
    </location>
</feature>
<evidence type="ECO:0000256" key="7">
    <source>
        <dbReference type="ARBA" id="ARBA00023136"/>
    </source>
</evidence>
<dbReference type="GO" id="GO:0051301">
    <property type="term" value="P:cell division"/>
    <property type="evidence" value="ECO:0007669"/>
    <property type="project" value="UniProtKB-KW"/>
</dbReference>
<dbReference type="InterPro" id="IPR004276">
    <property type="entry name" value="GlycoTrans_28_N"/>
</dbReference>
<dbReference type="Pfam" id="PF03033">
    <property type="entry name" value="Glyco_transf_28"/>
    <property type="match status" value="1"/>
</dbReference>
<dbReference type="NCBIfam" id="TIGR01133">
    <property type="entry name" value="murG"/>
    <property type="match status" value="1"/>
</dbReference>
<dbReference type="GO" id="GO:0071555">
    <property type="term" value="P:cell wall organization"/>
    <property type="evidence" value="ECO:0007669"/>
    <property type="project" value="UniProtKB-KW"/>
</dbReference>
<comment type="catalytic activity">
    <reaction evidence="10">
        <text>Mur2Ac(oyl-L-Ala-gamma-D-Glu-L-Lys-D-Ala-D-Ala)-di-trans,octa-cis-undecaprenyl diphosphate + UDP-N-acetyl-alpha-D-glucosamine = beta-D-GlcNAc-(1-&gt;4)-Mur2Ac(oyl-L-Ala-gamma-D-Glu-L-Lys-D-Ala-D-Ala)-di-trans,octa-cis-undecaprenyl diphosphate + UDP + H(+)</text>
        <dbReference type="Rhea" id="RHEA:23192"/>
        <dbReference type="ChEBI" id="CHEBI:15378"/>
        <dbReference type="ChEBI" id="CHEBI:57705"/>
        <dbReference type="ChEBI" id="CHEBI:58223"/>
        <dbReference type="ChEBI" id="CHEBI:60032"/>
        <dbReference type="ChEBI" id="CHEBI:60033"/>
        <dbReference type="EC" id="2.4.1.227"/>
    </reaction>
</comment>
<evidence type="ECO:0000256" key="6">
    <source>
        <dbReference type="ARBA" id="ARBA00022984"/>
    </source>
</evidence>
<feature type="binding site" evidence="10">
    <location>
        <position position="195"/>
    </location>
    <ligand>
        <name>UDP-N-acetyl-alpha-D-glucosamine</name>
        <dbReference type="ChEBI" id="CHEBI:57705"/>
    </ligand>
</feature>
<comment type="pathway">
    <text evidence="10">Cell wall biogenesis; peptidoglycan biosynthesis.</text>
</comment>
<organism evidence="13 14">
    <name type="scientific">Vagococcus martis</name>
    <dbReference type="NCBI Taxonomy" id="1768210"/>
    <lineage>
        <taxon>Bacteria</taxon>
        <taxon>Bacillati</taxon>
        <taxon>Bacillota</taxon>
        <taxon>Bacilli</taxon>
        <taxon>Lactobacillales</taxon>
        <taxon>Enterococcaceae</taxon>
        <taxon>Vagococcus</taxon>
    </lineage>
</organism>
<dbReference type="PANTHER" id="PTHR21015">
    <property type="entry name" value="UDP-N-ACETYLGLUCOSAMINE--N-ACETYLMURAMYL-(PENTAPEPTIDE) PYROPHOSPHORYL-UNDECAPRENOL N-ACETYLGLUCOSAMINE TRANSFERASE 1"/>
    <property type="match status" value="1"/>
</dbReference>
<keyword evidence="2 10" id="KW-0132">Cell division</keyword>
<dbReference type="GO" id="GO:0009252">
    <property type="term" value="P:peptidoglycan biosynthetic process"/>
    <property type="evidence" value="ECO:0007669"/>
    <property type="project" value="UniProtKB-UniRule"/>
</dbReference>
<dbReference type="GO" id="GO:0008360">
    <property type="term" value="P:regulation of cell shape"/>
    <property type="evidence" value="ECO:0007669"/>
    <property type="project" value="UniProtKB-KW"/>
</dbReference>
<comment type="function">
    <text evidence="10">Cell wall formation. Catalyzes the transfer of a GlcNAc subunit on undecaprenyl-pyrophosphoryl-MurNAc-pentapeptide (lipid intermediate I) to form undecaprenyl-pyrophosphoryl-MurNAc-(pentapeptide)GlcNAc (lipid intermediate II).</text>
</comment>
<evidence type="ECO:0000256" key="10">
    <source>
        <dbReference type="HAMAP-Rule" id="MF_00033"/>
    </source>
</evidence>
<feature type="domain" description="Glycosyltransferase family 28 N-terminal" evidence="11">
    <location>
        <begin position="3"/>
        <end position="142"/>
    </location>
</feature>
<dbReference type="HAMAP" id="MF_00033">
    <property type="entry name" value="MurG"/>
    <property type="match status" value="1"/>
</dbReference>
<evidence type="ECO:0000256" key="8">
    <source>
        <dbReference type="ARBA" id="ARBA00023306"/>
    </source>
</evidence>
<keyword evidence="3 10" id="KW-0328">Glycosyltransferase</keyword>
<dbReference type="GO" id="GO:0005886">
    <property type="term" value="C:plasma membrane"/>
    <property type="evidence" value="ECO:0007669"/>
    <property type="project" value="UniProtKB-SubCell"/>
</dbReference>
<sequence length="362" mass="40068">MKVLVSGGGTGGHIYPAISIVHYIREKYPESEFLYIGTEKGLESKLVPSQSIPFKTIEIQGFYRSLTLKNLKTMYLFLTSIKQAKRYIKEFQPDIVIGTGGYVCGSVVYAASKLNVPTIIHEQNSVAGMTNKFLSKYVDKVGICFSDAAEYFPTEKVELVGNPRAQEVTFIEKKPVLEEYGLSSSKPTIIIFGGSRGAQTINNAMKEALPLFEGKPYQVLYASGTIYFDEFNEYKDLIKRLDNVTIVPYIDNMVDVLVNVEALVGRAGATSMAEITALGLPSILVPSPNVTDDHQTKNAMSLVNKQAALMVKDNDLTGKVLVKNIDKLMLDDKFREDMAKASKKEGIPDAMDRLYGLIQELT</sequence>
<evidence type="ECO:0000259" key="11">
    <source>
        <dbReference type="Pfam" id="PF03033"/>
    </source>
</evidence>
<comment type="caution">
    <text evidence="10">Lacks conserved residue(s) required for the propagation of feature annotation.</text>
</comment>
<comment type="similarity">
    <text evidence="10">Belongs to the glycosyltransferase 28 family. MurG subfamily.</text>
</comment>
<keyword evidence="7 10" id="KW-0472">Membrane</keyword>
<keyword evidence="4 10" id="KW-0808">Transferase</keyword>
<evidence type="ECO:0000313" key="13">
    <source>
        <dbReference type="EMBL" id="OPF88265.1"/>
    </source>
</evidence>
<dbReference type="PANTHER" id="PTHR21015:SF22">
    <property type="entry name" value="GLYCOSYLTRANSFERASE"/>
    <property type="match status" value="1"/>
</dbReference>